<dbReference type="Gene3D" id="3.40.50.1220">
    <property type="entry name" value="TPP-binding domain"/>
    <property type="match status" value="1"/>
</dbReference>
<evidence type="ECO:0000259" key="5">
    <source>
        <dbReference type="PROSITE" id="PS50305"/>
    </source>
</evidence>
<evidence type="ECO:0000256" key="3">
    <source>
        <dbReference type="ARBA" id="ARBA00023027"/>
    </source>
</evidence>
<dbReference type="Gene3D" id="3.30.1600.10">
    <property type="entry name" value="SIR2/SIRT2 'Small Domain"/>
    <property type="match status" value="1"/>
</dbReference>
<gene>
    <name evidence="6" type="primary">cobB</name>
    <name evidence="6" type="ORF">CRYO30217_00390</name>
</gene>
<evidence type="ECO:0000256" key="4">
    <source>
        <dbReference type="PROSITE-ProRule" id="PRU00236"/>
    </source>
</evidence>
<dbReference type="Pfam" id="PF02146">
    <property type="entry name" value="SIR2"/>
    <property type="match status" value="1"/>
</dbReference>
<dbReference type="RefSeq" id="WP_258540626.1">
    <property type="nucleotide sequence ID" value="NZ_OU015584.1"/>
</dbReference>
<evidence type="ECO:0000313" key="6">
    <source>
        <dbReference type="EMBL" id="CAG5077452.1"/>
    </source>
</evidence>
<dbReference type="EC" id="2.3.1.286" evidence="1"/>
<dbReference type="SUPFAM" id="SSF52467">
    <property type="entry name" value="DHS-like NAD/FAD-binding domain"/>
    <property type="match status" value="1"/>
</dbReference>
<dbReference type="AlphaFoldDB" id="A0A916JKS1"/>
<dbReference type="PROSITE" id="PS50305">
    <property type="entry name" value="SIRTUIN"/>
    <property type="match status" value="1"/>
</dbReference>
<dbReference type="KEGG" id="ptan:CRYO30217_00390"/>
<dbReference type="InterPro" id="IPR026590">
    <property type="entry name" value="Ssirtuin_cat_dom"/>
</dbReference>
<organism evidence="6 7">
    <name type="scientific">Parvicella tangerina</name>
    <dbReference type="NCBI Taxonomy" id="2829795"/>
    <lineage>
        <taxon>Bacteria</taxon>
        <taxon>Pseudomonadati</taxon>
        <taxon>Bacteroidota</taxon>
        <taxon>Flavobacteriia</taxon>
        <taxon>Flavobacteriales</taxon>
        <taxon>Parvicellaceae</taxon>
        <taxon>Parvicella</taxon>
    </lineage>
</organism>
<keyword evidence="7" id="KW-1185">Reference proteome</keyword>
<evidence type="ECO:0000256" key="2">
    <source>
        <dbReference type="ARBA" id="ARBA00022679"/>
    </source>
</evidence>
<dbReference type="PANTHER" id="PTHR11085">
    <property type="entry name" value="NAD-DEPENDENT PROTEIN DEACYLASE SIRTUIN-5, MITOCHONDRIAL-RELATED"/>
    <property type="match status" value="1"/>
</dbReference>
<keyword evidence="2 6" id="KW-0808">Transferase</keyword>
<dbReference type="InterPro" id="IPR050134">
    <property type="entry name" value="NAD-dep_sirtuin_deacylases"/>
</dbReference>
<name>A0A916JKS1_9FLAO</name>
<dbReference type="InterPro" id="IPR003000">
    <property type="entry name" value="Sirtuin"/>
</dbReference>
<reference evidence="6" key="1">
    <citation type="submission" date="2021-04" db="EMBL/GenBank/DDBJ databases">
        <authorList>
            <person name="Rodrigo-Torres L."/>
            <person name="Arahal R. D."/>
            <person name="Lucena T."/>
        </authorList>
    </citation>
    <scope>NUCLEOTIDE SEQUENCE</scope>
    <source>
        <strain evidence="6">AS29M-1</strain>
    </source>
</reference>
<dbReference type="InterPro" id="IPR029035">
    <property type="entry name" value="DHS-like_NAD/FAD-binding_dom"/>
</dbReference>
<sequence length="229" mass="25196">MKKLVVFTGAGISQESGIKTFRDADGLWEEYDIEEVASIQAWHKNPALVLDFYNKRRHNALEAQPNKAHEVIGQLEDYFDVQVVTQNIDNLHERAGSTKVLHLHGMIDMAKSDVTGEQICLNGKDISIGDVCSEGHQLRPDIVWFGEEVPNIPIAADLIREADAMLIVGTSLNVYPAAGLVHVAPENSLKYLVDPNLSRVGNIKRLKIINEKATIGVPIAANSLIELLG</sequence>
<dbReference type="GO" id="GO:0070403">
    <property type="term" value="F:NAD+ binding"/>
    <property type="evidence" value="ECO:0007669"/>
    <property type="project" value="InterPro"/>
</dbReference>
<dbReference type="GO" id="GO:0017136">
    <property type="term" value="F:histone deacetylase activity, NAD-dependent"/>
    <property type="evidence" value="ECO:0007669"/>
    <property type="project" value="TreeGrafter"/>
</dbReference>
<evidence type="ECO:0000256" key="1">
    <source>
        <dbReference type="ARBA" id="ARBA00012928"/>
    </source>
</evidence>
<evidence type="ECO:0000313" key="7">
    <source>
        <dbReference type="Proteomes" id="UP000683507"/>
    </source>
</evidence>
<accession>A0A916JKS1</accession>
<keyword evidence="6" id="KW-0012">Acyltransferase</keyword>
<dbReference type="Proteomes" id="UP000683507">
    <property type="component" value="Chromosome"/>
</dbReference>
<dbReference type="InterPro" id="IPR026591">
    <property type="entry name" value="Sirtuin_cat_small_dom_sf"/>
</dbReference>
<comment type="caution">
    <text evidence="4">Lacks conserved residue(s) required for the propagation of feature annotation.</text>
</comment>
<feature type="domain" description="Deacetylase sirtuin-type" evidence="5">
    <location>
        <begin position="1"/>
        <end position="229"/>
    </location>
</feature>
<keyword evidence="3" id="KW-0520">NAD</keyword>
<dbReference type="EMBL" id="OU015584">
    <property type="protein sequence ID" value="CAG5077452.1"/>
    <property type="molecule type" value="Genomic_DNA"/>
</dbReference>
<protein>
    <recommendedName>
        <fullName evidence="1">protein acetyllysine N-acetyltransferase</fullName>
        <ecNumber evidence="1">2.3.1.286</ecNumber>
    </recommendedName>
</protein>
<dbReference type="PANTHER" id="PTHR11085:SF4">
    <property type="entry name" value="NAD-DEPENDENT PROTEIN DEACYLASE"/>
    <property type="match status" value="1"/>
</dbReference>
<proteinExistence type="predicted"/>